<sequence length="185" mass="20914">MASKECRQKIPHPPPPIYVRERLASVEVLPPLKHSLKPQTSPLLSSHYEPGSSGRRQQPMQFANWSTVVASGKLQPQDFLPLSAQPVLMETMIDDPRMYQLRQETVQLTKKLDMPAPIDHPRMQRLQQENAQLWKQLEMRAARTENQERLIEELLARLSASGASSTASPINNDALQHSAVNFHGP</sequence>
<dbReference type="EMBL" id="JABSTR010000008">
    <property type="protein sequence ID" value="KAH9378184.1"/>
    <property type="molecule type" value="Genomic_DNA"/>
</dbReference>
<dbReference type="VEuPathDB" id="VectorBase:HLOH_064500"/>
<feature type="region of interest" description="Disordered" evidence="1">
    <location>
        <begin position="34"/>
        <end position="57"/>
    </location>
</feature>
<dbReference type="AlphaFoldDB" id="A0A9J6GTY3"/>
<evidence type="ECO:0000313" key="3">
    <source>
        <dbReference type="Proteomes" id="UP000821853"/>
    </source>
</evidence>
<evidence type="ECO:0000313" key="2">
    <source>
        <dbReference type="EMBL" id="KAH9378184.1"/>
    </source>
</evidence>
<gene>
    <name evidence="2" type="ORF">HPB48_017201</name>
</gene>
<comment type="caution">
    <text evidence="2">The sequence shown here is derived from an EMBL/GenBank/DDBJ whole genome shotgun (WGS) entry which is preliminary data.</text>
</comment>
<name>A0A9J6GTY3_HAELO</name>
<reference evidence="2 3" key="1">
    <citation type="journal article" date="2020" name="Cell">
        <title>Large-Scale Comparative Analyses of Tick Genomes Elucidate Their Genetic Diversity and Vector Capacities.</title>
        <authorList>
            <consortium name="Tick Genome and Microbiome Consortium (TIGMIC)"/>
            <person name="Jia N."/>
            <person name="Wang J."/>
            <person name="Shi W."/>
            <person name="Du L."/>
            <person name="Sun Y."/>
            <person name="Zhan W."/>
            <person name="Jiang J.F."/>
            <person name="Wang Q."/>
            <person name="Zhang B."/>
            <person name="Ji P."/>
            <person name="Bell-Sakyi L."/>
            <person name="Cui X.M."/>
            <person name="Yuan T.T."/>
            <person name="Jiang B.G."/>
            <person name="Yang W.F."/>
            <person name="Lam T.T."/>
            <person name="Chang Q.C."/>
            <person name="Ding S.J."/>
            <person name="Wang X.J."/>
            <person name="Zhu J.G."/>
            <person name="Ruan X.D."/>
            <person name="Zhao L."/>
            <person name="Wei J.T."/>
            <person name="Ye R.Z."/>
            <person name="Que T.C."/>
            <person name="Du C.H."/>
            <person name="Zhou Y.H."/>
            <person name="Cheng J.X."/>
            <person name="Dai P.F."/>
            <person name="Guo W.B."/>
            <person name="Han X.H."/>
            <person name="Huang E.J."/>
            <person name="Li L.F."/>
            <person name="Wei W."/>
            <person name="Gao Y.C."/>
            <person name="Liu J.Z."/>
            <person name="Shao H.Z."/>
            <person name="Wang X."/>
            <person name="Wang C.C."/>
            <person name="Yang T.C."/>
            <person name="Huo Q.B."/>
            <person name="Li W."/>
            <person name="Chen H.Y."/>
            <person name="Chen S.E."/>
            <person name="Zhou L.G."/>
            <person name="Ni X.B."/>
            <person name="Tian J.H."/>
            <person name="Sheng Y."/>
            <person name="Liu T."/>
            <person name="Pan Y.S."/>
            <person name="Xia L.Y."/>
            <person name="Li J."/>
            <person name="Zhao F."/>
            <person name="Cao W.C."/>
        </authorList>
    </citation>
    <scope>NUCLEOTIDE SEQUENCE [LARGE SCALE GENOMIC DNA]</scope>
    <source>
        <strain evidence="2">HaeL-2018</strain>
    </source>
</reference>
<protein>
    <submittedName>
        <fullName evidence="2">Uncharacterized protein</fullName>
    </submittedName>
</protein>
<organism evidence="2 3">
    <name type="scientific">Haemaphysalis longicornis</name>
    <name type="common">Bush tick</name>
    <dbReference type="NCBI Taxonomy" id="44386"/>
    <lineage>
        <taxon>Eukaryota</taxon>
        <taxon>Metazoa</taxon>
        <taxon>Ecdysozoa</taxon>
        <taxon>Arthropoda</taxon>
        <taxon>Chelicerata</taxon>
        <taxon>Arachnida</taxon>
        <taxon>Acari</taxon>
        <taxon>Parasitiformes</taxon>
        <taxon>Ixodida</taxon>
        <taxon>Ixodoidea</taxon>
        <taxon>Ixodidae</taxon>
        <taxon>Haemaphysalinae</taxon>
        <taxon>Haemaphysalis</taxon>
    </lineage>
</organism>
<accession>A0A9J6GTY3</accession>
<dbReference type="Proteomes" id="UP000821853">
    <property type="component" value="Unassembled WGS sequence"/>
</dbReference>
<proteinExistence type="predicted"/>
<evidence type="ECO:0000256" key="1">
    <source>
        <dbReference type="SAM" id="MobiDB-lite"/>
    </source>
</evidence>
<keyword evidence="3" id="KW-1185">Reference proteome</keyword>